<evidence type="ECO:0000313" key="1">
    <source>
        <dbReference type="EMBL" id="QNN50131.1"/>
    </source>
</evidence>
<dbReference type="AlphaFoldDB" id="A0A7G9R3F6"/>
<organism evidence="1 2">
    <name type="scientific">Phycicoccus endophyticus</name>
    <dbReference type="NCBI Taxonomy" id="1690220"/>
    <lineage>
        <taxon>Bacteria</taxon>
        <taxon>Bacillati</taxon>
        <taxon>Actinomycetota</taxon>
        <taxon>Actinomycetes</taxon>
        <taxon>Micrococcales</taxon>
        <taxon>Intrasporangiaceae</taxon>
        <taxon>Phycicoccus</taxon>
    </lineage>
</organism>
<keyword evidence="2" id="KW-1185">Reference proteome</keyword>
<name>A0A7G9R3F6_9MICO</name>
<dbReference type="Proteomes" id="UP000515976">
    <property type="component" value="Chromosome"/>
</dbReference>
<evidence type="ECO:0000313" key="2">
    <source>
        <dbReference type="Proteomes" id="UP000515976"/>
    </source>
</evidence>
<reference evidence="1 2" key="1">
    <citation type="submission" date="2020-08" db="EMBL/GenBank/DDBJ databases">
        <title>Genome sequence of Phycicoccus endophyticus JCM 31784T.</title>
        <authorList>
            <person name="Hyun D.-W."/>
            <person name="Bae J.-W."/>
        </authorList>
    </citation>
    <scope>NUCLEOTIDE SEQUENCE [LARGE SCALE GENOMIC DNA]</scope>
    <source>
        <strain evidence="1 2">JCM 31784</strain>
    </source>
</reference>
<dbReference type="EMBL" id="CP060712">
    <property type="protein sequence ID" value="QNN50131.1"/>
    <property type="molecule type" value="Genomic_DNA"/>
</dbReference>
<protein>
    <submittedName>
        <fullName evidence="1">Uncharacterized protein</fullName>
    </submittedName>
</protein>
<dbReference type="RefSeq" id="WP_166102291.1">
    <property type="nucleotide sequence ID" value="NZ_BMMY01000002.1"/>
</dbReference>
<sequence>MSACPFADQSRRYDRDFSGSYTGGPNKGVAHTTETSTLPGYDGGSMAPHLTLLPDIARKIVIGYQHFDSARPARALVNADGGVQTNNDGAFQIELVGTCVLGGPGLFWPDAPDWAIEGARRFIEWANDDRGIPDHGPPQGWLPYPDSYGATRVRFSQSGWDSYAGWCGHQHVPENDHGDPGDMSALFITPKEEPDMTPAQEKQLAQVAKQMASLTTKVDRLYDDYAFGRKGVHSDKRVARWLKGINNRTQWTYDRIRRANDVTEKTLTTAAGVVPAVKALAESSDVDAKAITVAVEQAIQEAFSQVASRLAAEEPDKELED</sequence>
<dbReference type="KEGG" id="pei:H9L10_03485"/>
<gene>
    <name evidence="1" type="ORF">H9L10_03485</name>
</gene>
<accession>A0A7G9R3F6</accession>
<proteinExistence type="predicted"/>